<comment type="similarity">
    <text evidence="7">Belongs to the methyl-accepting chemotaxis (MCP) protein family.</text>
</comment>
<feature type="coiled-coil region" evidence="9">
    <location>
        <begin position="363"/>
        <end position="390"/>
    </location>
</feature>
<accession>A0A1G9FWH4</accession>
<dbReference type="GO" id="GO:0005886">
    <property type="term" value="C:plasma membrane"/>
    <property type="evidence" value="ECO:0007669"/>
    <property type="project" value="UniProtKB-SubCell"/>
</dbReference>
<dbReference type="SUPFAM" id="SSF58104">
    <property type="entry name" value="Methyl-accepting chemotaxis protein (MCP) signaling domain"/>
    <property type="match status" value="1"/>
</dbReference>
<evidence type="ECO:0000313" key="14">
    <source>
        <dbReference type="Proteomes" id="UP000199053"/>
    </source>
</evidence>
<evidence type="ECO:0000256" key="6">
    <source>
        <dbReference type="ARBA" id="ARBA00023224"/>
    </source>
</evidence>
<dbReference type="SMART" id="SM00304">
    <property type="entry name" value="HAMP"/>
    <property type="match status" value="1"/>
</dbReference>
<dbReference type="Pfam" id="PF00015">
    <property type="entry name" value="MCPsignal"/>
    <property type="match status" value="1"/>
</dbReference>
<evidence type="ECO:0000256" key="1">
    <source>
        <dbReference type="ARBA" id="ARBA00004651"/>
    </source>
</evidence>
<keyword evidence="4 10" id="KW-1133">Transmembrane helix</keyword>
<dbReference type="Gene3D" id="3.30.450.20">
    <property type="entry name" value="PAS domain"/>
    <property type="match status" value="1"/>
</dbReference>
<feature type="domain" description="Methyl-accepting transducer" evidence="11">
    <location>
        <begin position="402"/>
        <end position="638"/>
    </location>
</feature>
<keyword evidence="14" id="KW-1185">Reference proteome</keyword>
<keyword evidence="2" id="KW-1003">Cell membrane</keyword>
<evidence type="ECO:0000256" key="10">
    <source>
        <dbReference type="SAM" id="Phobius"/>
    </source>
</evidence>
<gene>
    <name evidence="13" type="ORF">SAMN05660337_1734</name>
</gene>
<organism evidence="13 14">
    <name type="scientific">Maridesulfovibrio ferrireducens</name>
    <dbReference type="NCBI Taxonomy" id="246191"/>
    <lineage>
        <taxon>Bacteria</taxon>
        <taxon>Pseudomonadati</taxon>
        <taxon>Thermodesulfobacteriota</taxon>
        <taxon>Desulfovibrionia</taxon>
        <taxon>Desulfovibrionales</taxon>
        <taxon>Desulfovibrionaceae</taxon>
        <taxon>Maridesulfovibrio</taxon>
    </lineage>
</organism>
<keyword evidence="5 10" id="KW-0472">Membrane</keyword>
<dbReference type="Proteomes" id="UP000199053">
    <property type="component" value="Unassembled WGS sequence"/>
</dbReference>
<feature type="transmembrane region" description="Helical" evidence="10">
    <location>
        <begin position="9"/>
        <end position="32"/>
    </location>
</feature>
<evidence type="ECO:0000256" key="7">
    <source>
        <dbReference type="ARBA" id="ARBA00029447"/>
    </source>
</evidence>
<evidence type="ECO:0000256" key="8">
    <source>
        <dbReference type="PROSITE-ProRule" id="PRU00284"/>
    </source>
</evidence>
<protein>
    <submittedName>
        <fullName evidence="13">Methyl-accepting chemotaxis protein</fullName>
    </submittedName>
</protein>
<dbReference type="Gene3D" id="6.10.340.10">
    <property type="match status" value="1"/>
</dbReference>
<dbReference type="PROSITE" id="PS50111">
    <property type="entry name" value="CHEMOTAXIS_TRANSDUC_2"/>
    <property type="match status" value="1"/>
</dbReference>
<dbReference type="Pfam" id="PF00672">
    <property type="entry name" value="HAMP"/>
    <property type="match status" value="1"/>
</dbReference>
<dbReference type="InterPro" id="IPR029151">
    <property type="entry name" value="Sensor-like_sf"/>
</dbReference>
<dbReference type="PANTHER" id="PTHR32089:SF112">
    <property type="entry name" value="LYSOZYME-LIKE PROTEIN-RELATED"/>
    <property type="match status" value="1"/>
</dbReference>
<keyword evidence="3 10" id="KW-0812">Transmembrane</keyword>
<evidence type="ECO:0000256" key="2">
    <source>
        <dbReference type="ARBA" id="ARBA00022475"/>
    </source>
</evidence>
<reference evidence="14" key="1">
    <citation type="submission" date="2016-10" db="EMBL/GenBank/DDBJ databases">
        <authorList>
            <person name="Varghese N."/>
            <person name="Submissions S."/>
        </authorList>
    </citation>
    <scope>NUCLEOTIDE SEQUENCE [LARGE SCALE GENOMIC DNA]</scope>
    <source>
        <strain evidence="14">DSM 16995</strain>
    </source>
</reference>
<dbReference type="Gene3D" id="1.10.287.950">
    <property type="entry name" value="Methyl-accepting chemotaxis protein"/>
    <property type="match status" value="1"/>
</dbReference>
<dbReference type="PROSITE" id="PS50885">
    <property type="entry name" value="HAMP"/>
    <property type="match status" value="1"/>
</dbReference>
<dbReference type="STRING" id="246191.SAMN05660337_1734"/>
<dbReference type="GO" id="GO:0007165">
    <property type="term" value="P:signal transduction"/>
    <property type="evidence" value="ECO:0007669"/>
    <property type="project" value="UniProtKB-KW"/>
</dbReference>
<feature type="transmembrane region" description="Helical" evidence="10">
    <location>
        <begin position="281"/>
        <end position="300"/>
    </location>
</feature>
<dbReference type="AlphaFoldDB" id="A0A1G9FWH4"/>
<dbReference type="GO" id="GO:0006935">
    <property type="term" value="P:chemotaxis"/>
    <property type="evidence" value="ECO:0007669"/>
    <property type="project" value="UniProtKB-ARBA"/>
</dbReference>
<evidence type="ECO:0000259" key="12">
    <source>
        <dbReference type="PROSITE" id="PS50885"/>
    </source>
</evidence>
<dbReference type="CDD" id="cd11386">
    <property type="entry name" value="MCP_signal"/>
    <property type="match status" value="1"/>
</dbReference>
<evidence type="ECO:0000256" key="9">
    <source>
        <dbReference type="SAM" id="Coils"/>
    </source>
</evidence>
<dbReference type="Pfam" id="PF17202">
    <property type="entry name" value="sCache_3_3"/>
    <property type="match status" value="1"/>
</dbReference>
<evidence type="ECO:0000256" key="4">
    <source>
        <dbReference type="ARBA" id="ARBA00022989"/>
    </source>
</evidence>
<dbReference type="OrthoDB" id="9814363at2"/>
<evidence type="ECO:0000259" key="11">
    <source>
        <dbReference type="PROSITE" id="PS50111"/>
    </source>
</evidence>
<dbReference type="PANTHER" id="PTHR32089">
    <property type="entry name" value="METHYL-ACCEPTING CHEMOTAXIS PROTEIN MCPB"/>
    <property type="match status" value="1"/>
</dbReference>
<dbReference type="CDD" id="cd06225">
    <property type="entry name" value="HAMP"/>
    <property type="match status" value="1"/>
</dbReference>
<dbReference type="InterPro" id="IPR004089">
    <property type="entry name" value="MCPsignal_dom"/>
</dbReference>
<evidence type="ECO:0000313" key="13">
    <source>
        <dbReference type="EMBL" id="SDK92740.1"/>
    </source>
</evidence>
<name>A0A1G9FWH4_9BACT</name>
<evidence type="ECO:0000256" key="3">
    <source>
        <dbReference type="ARBA" id="ARBA00022692"/>
    </source>
</evidence>
<proteinExistence type="inferred from homology"/>
<dbReference type="FunFam" id="1.10.287.950:FF:000001">
    <property type="entry name" value="Methyl-accepting chemotaxis sensory transducer"/>
    <property type="match status" value="1"/>
</dbReference>
<sequence length="677" mass="72571">MKFSILNKIVLMSVCMVLLTASSIFFTVDYYMSQGFAIESSNNIKTLKKVVDNHIATLSNGYLEESKMAANEDELVEAVQSKNYSKLKSVIDSFLRETGADLITVTDADGKVLARGHSDRRGDNVNSQATVRSALSNQSQVGIVRGTEVPFSLRASSPVKYDGRVIGTVSLGVSLNKESFVDDIKEFTGLEVTVFNKETRAMTTIFKSGQRVVGSRISNPEVIATVLDRGATFLARNNILGKEFQTAYWPIKGISGQNLGMWFIGMPVEALMKAESNVVNSSLLVILVIVPLMILAAWLIGKSLAKPIVLTTEFASFVAEGNLDHELTVTTRDEVGVLAGALIKMVANLKDMIAHAQEQTRLAAGETEKAHQAMAEAEEARAQAETAKREGMLQAARELEGVVAIISTASEELSAQIEQSSTGSDIQAQRTSETATAMEQMTASVLEVAESTGHASGTAHDAKATASSGANIVDTMIGGISEVQKHSENLQNEMVQLGHSSEKIGEIIDVISDIADQTNLLALNAAIEAARAGEAGRGFAVVADEVRKLAEKTMTATKEVEDAISGIQNGTRNSMAQCEDTVKEVVSVSEMAKNAGESLIGIQKLTDEVSDQIRGIATACEEQSSTSEEINRAIDEINNISTETSDAMRQSSEAVMNLASQAQRLQSIIEEINSDNS</sequence>
<keyword evidence="6 8" id="KW-0807">Transducer</keyword>
<dbReference type="SUPFAM" id="SSF103190">
    <property type="entry name" value="Sensory domain-like"/>
    <property type="match status" value="2"/>
</dbReference>
<feature type="domain" description="HAMP" evidence="12">
    <location>
        <begin position="302"/>
        <end position="354"/>
    </location>
</feature>
<keyword evidence="9" id="KW-0175">Coiled coil</keyword>
<dbReference type="SMART" id="SM00283">
    <property type="entry name" value="MA"/>
    <property type="match status" value="1"/>
</dbReference>
<dbReference type="InterPro" id="IPR003660">
    <property type="entry name" value="HAMP_dom"/>
</dbReference>
<evidence type="ECO:0000256" key="5">
    <source>
        <dbReference type="ARBA" id="ARBA00023136"/>
    </source>
</evidence>
<dbReference type="RefSeq" id="WP_092160132.1">
    <property type="nucleotide sequence ID" value="NZ_FNGA01000002.1"/>
</dbReference>
<dbReference type="InterPro" id="IPR033463">
    <property type="entry name" value="sCache_3"/>
</dbReference>
<dbReference type="EMBL" id="FNGA01000002">
    <property type="protein sequence ID" value="SDK92740.1"/>
    <property type="molecule type" value="Genomic_DNA"/>
</dbReference>
<comment type="subcellular location">
    <subcellularLocation>
        <location evidence="1">Cell membrane</location>
        <topology evidence="1">Multi-pass membrane protein</topology>
    </subcellularLocation>
</comment>